<keyword evidence="4 5" id="KW-0472">Membrane</keyword>
<dbReference type="InterPro" id="IPR006419">
    <property type="entry name" value="NMN_transpt_PnuC"/>
</dbReference>
<dbReference type="NCBIfam" id="TIGR01528">
    <property type="entry name" value="NMN_trans_PnuC"/>
    <property type="match status" value="1"/>
</dbReference>
<feature type="transmembrane region" description="Helical" evidence="5">
    <location>
        <begin position="223"/>
        <end position="243"/>
    </location>
</feature>
<dbReference type="EMBL" id="CP118742">
    <property type="protein sequence ID" value="WEA58287.1"/>
    <property type="molecule type" value="Genomic_DNA"/>
</dbReference>
<name>A0ABD7X9I3_PEDPE</name>
<sequence length="253" mass="28091">MNKVNNNKDYVVGYNPESATRVFHFSWYKDQMTGWNKASYVYLVIGILFLLYTGLSGGVTPLGVTSTIAGIIGFTCTLSITNGRSINGLLGFVSAIMLIYVASVTGNFSDIIMQGAYVLLLDIPILFNSEWNKGTDIEPLKMKGIDYLKTFGYFVVFLAATYGLDKVILMSPRPEIDALSATIGLVGAVLTVKRFRASYYFWTAQGIMSIILWGTTAMSGHPVWVLLFTYVLYLGNDLIALTTSKWFHRKSEK</sequence>
<reference evidence="6 7" key="1">
    <citation type="submission" date="2023-02" db="EMBL/GenBank/DDBJ databases">
        <title>Comparative genomics and fermentation flavor characterization of five lactic acid bacteria reveal flavor biosynthesis metabolic pathways in fermented muskmelon puree.</title>
        <authorList>
            <person name="Yuan L."/>
            <person name="Li M."/>
            <person name="Xu X."/>
            <person name="Lao F."/>
            <person name="Wu J."/>
        </authorList>
    </citation>
    <scope>NUCLEOTIDE SEQUENCE [LARGE SCALE GENOMIC DNA]</scope>
    <source>
        <strain evidence="6 7">Ca-4</strain>
        <plasmid evidence="6 7">unnamed3</plasmid>
    </source>
</reference>
<keyword evidence="6" id="KW-0614">Plasmid</keyword>
<evidence type="ECO:0000313" key="6">
    <source>
        <dbReference type="EMBL" id="WEA58287.1"/>
    </source>
</evidence>
<dbReference type="Pfam" id="PF04973">
    <property type="entry name" value="NMN_transporter"/>
    <property type="match status" value="1"/>
</dbReference>
<protein>
    <submittedName>
        <fullName evidence="6">Nicotinamide riboside transporter PnuC</fullName>
    </submittedName>
</protein>
<dbReference type="AlphaFoldDB" id="A0ABD7X9I3"/>
<feature type="transmembrane region" description="Helical" evidence="5">
    <location>
        <begin position="61"/>
        <end position="81"/>
    </location>
</feature>
<gene>
    <name evidence="6" type="primary">pnuC</name>
    <name evidence="6" type="ORF">PWB86_09770</name>
</gene>
<accession>A0ABD7X9I3</accession>
<feature type="transmembrane region" description="Helical" evidence="5">
    <location>
        <begin position="38"/>
        <end position="55"/>
    </location>
</feature>
<keyword evidence="2 5" id="KW-0812">Transmembrane</keyword>
<evidence type="ECO:0000256" key="4">
    <source>
        <dbReference type="ARBA" id="ARBA00023136"/>
    </source>
</evidence>
<dbReference type="GO" id="GO:0016020">
    <property type="term" value="C:membrane"/>
    <property type="evidence" value="ECO:0007669"/>
    <property type="project" value="UniProtKB-SubCell"/>
</dbReference>
<keyword evidence="3 5" id="KW-1133">Transmembrane helix</keyword>
<dbReference type="Proteomes" id="UP001214131">
    <property type="component" value="Plasmid unnamed3"/>
</dbReference>
<feature type="transmembrane region" description="Helical" evidence="5">
    <location>
        <begin position="147"/>
        <end position="164"/>
    </location>
</feature>
<feature type="transmembrane region" description="Helical" evidence="5">
    <location>
        <begin position="88"/>
        <end position="105"/>
    </location>
</feature>
<evidence type="ECO:0000256" key="3">
    <source>
        <dbReference type="ARBA" id="ARBA00022989"/>
    </source>
</evidence>
<evidence type="ECO:0000313" key="7">
    <source>
        <dbReference type="Proteomes" id="UP001214131"/>
    </source>
</evidence>
<evidence type="ECO:0000256" key="5">
    <source>
        <dbReference type="SAM" id="Phobius"/>
    </source>
</evidence>
<organism evidence="6 7">
    <name type="scientific">Pediococcus pentosaceus</name>
    <dbReference type="NCBI Taxonomy" id="1255"/>
    <lineage>
        <taxon>Bacteria</taxon>
        <taxon>Bacillati</taxon>
        <taxon>Bacillota</taxon>
        <taxon>Bacilli</taxon>
        <taxon>Lactobacillales</taxon>
        <taxon>Lactobacillaceae</taxon>
        <taxon>Pediococcus</taxon>
    </lineage>
</organism>
<proteinExistence type="predicted"/>
<feature type="transmembrane region" description="Helical" evidence="5">
    <location>
        <begin position="199"/>
        <end position="217"/>
    </location>
</feature>
<geneLocation type="plasmid" evidence="6 7">
    <name>unnamed3</name>
</geneLocation>
<comment type="subcellular location">
    <subcellularLocation>
        <location evidence="1">Membrane</location>
        <topology evidence="1">Multi-pass membrane protein</topology>
    </subcellularLocation>
</comment>
<evidence type="ECO:0000256" key="1">
    <source>
        <dbReference type="ARBA" id="ARBA00004141"/>
    </source>
</evidence>
<evidence type="ECO:0000256" key="2">
    <source>
        <dbReference type="ARBA" id="ARBA00022692"/>
    </source>
</evidence>